<dbReference type="GeneTree" id="ENSGT00730000111140"/>
<evidence type="ECO:0000313" key="3">
    <source>
        <dbReference type="Proteomes" id="UP000006718"/>
    </source>
</evidence>
<feature type="compositionally biased region" description="Low complexity" evidence="1">
    <location>
        <begin position="183"/>
        <end position="196"/>
    </location>
</feature>
<dbReference type="InParanoid" id="A0A5F8AJW4"/>
<proteinExistence type="predicted"/>
<dbReference type="Proteomes" id="UP000006718">
    <property type="component" value="Chromosome 12"/>
</dbReference>
<gene>
    <name evidence="2" type="primary">LOC100426235</name>
</gene>
<evidence type="ECO:0000313" key="2">
    <source>
        <dbReference type="Ensembl" id="ENSMMUP00000077311.1"/>
    </source>
</evidence>
<dbReference type="VEuPathDB" id="HostDB:ENSMMUG00000062284"/>
<organism evidence="2 3">
    <name type="scientific">Macaca mulatta</name>
    <name type="common">Rhesus macaque</name>
    <dbReference type="NCBI Taxonomy" id="9544"/>
    <lineage>
        <taxon>Eukaryota</taxon>
        <taxon>Metazoa</taxon>
        <taxon>Chordata</taxon>
        <taxon>Craniata</taxon>
        <taxon>Vertebrata</taxon>
        <taxon>Euteleostomi</taxon>
        <taxon>Mammalia</taxon>
        <taxon>Eutheria</taxon>
        <taxon>Euarchontoglires</taxon>
        <taxon>Primates</taxon>
        <taxon>Haplorrhini</taxon>
        <taxon>Catarrhini</taxon>
        <taxon>Cercopithecidae</taxon>
        <taxon>Cercopithecinae</taxon>
        <taxon>Macaca</taxon>
    </lineage>
</organism>
<dbReference type="GeneID" id="100426235"/>
<feature type="region of interest" description="Disordered" evidence="1">
    <location>
        <begin position="174"/>
        <end position="196"/>
    </location>
</feature>
<dbReference type="RefSeq" id="XP_028686420.1">
    <property type="nucleotide sequence ID" value="XM_028830587.1"/>
</dbReference>
<dbReference type="STRING" id="9544.ENSMMUP00000077311"/>
<feature type="region of interest" description="Disordered" evidence="1">
    <location>
        <begin position="233"/>
        <end position="252"/>
    </location>
</feature>
<evidence type="ECO:0000256" key="1">
    <source>
        <dbReference type="SAM" id="MobiDB-lite"/>
    </source>
</evidence>
<protein>
    <submittedName>
        <fullName evidence="2">Uncharacterized protein</fullName>
    </submittedName>
</protein>
<accession>A0A5F8AJW4</accession>
<sequence>MAVQHLCQQLLDAILANICSPVFSHSLRICFSHDCHPRPTHHVHPAGLGFVEGSWPALGHMYPVWSPCCLLKAPVVCTQKHRLEDDQRQSTPSVLQGEVARLDPKCMINLDPSHCSYNGTVHSICKLGECPGASGWRWLANLDRSPRPLPFEPEGTVPGPRPVFTLCRLSALSSHTPSSGQTSHVSAPAARAHAPSSPQHRCGSACLWPWGGGGQDLWVPIHAGHSGLQVWKSESQRDLQALPQASPEPPRV</sequence>
<dbReference type="KEGG" id="mcc:100426235"/>
<reference evidence="3" key="1">
    <citation type="journal article" date="2007" name="Science">
        <title>Evolutionary and biomedical insights from the rhesus macaque genome.</title>
        <authorList>
            <person name="Gibbs R.A."/>
            <person name="Rogers J."/>
            <person name="Katze M.G."/>
            <person name="Bumgarner R."/>
            <person name="Weinstock G.M."/>
            <person name="Mardis E.R."/>
            <person name="Remington K.A."/>
            <person name="Strausberg R.L."/>
            <person name="Venter J.C."/>
            <person name="Wilson R.K."/>
            <person name="Batzer M.A."/>
            <person name="Bustamante C.D."/>
            <person name="Eichler E.E."/>
            <person name="Hahn M.W."/>
            <person name="Hardison R.C."/>
            <person name="Makova K.D."/>
            <person name="Miller W."/>
            <person name="Milosavljevic A."/>
            <person name="Palermo R.E."/>
            <person name="Siepel A."/>
            <person name="Sikela J.M."/>
            <person name="Attaway T."/>
            <person name="Bell S."/>
            <person name="Bernard K.E."/>
            <person name="Buhay C.J."/>
            <person name="Chandrabose M.N."/>
            <person name="Dao M."/>
            <person name="Davis C."/>
            <person name="Delehaunty K.D."/>
            <person name="Ding Y."/>
            <person name="Dinh H.H."/>
            <person name="Dugan-Rocha S."/>
            <person name="Fulton L.A."/>
            <person name="Gabisi R.A."/>
            <person name="Garner T.T."/>
            <person name="Godfrey J."/>
            <person name="Hawes A.C."/>
            <person name="Hernandez J."/>
            <person name="Hines S."/>
            <person name="Holder M."/>
            <person name="Hume J."/>
            <person name="Jhangiani S.N."/>
            <person name="Joshi V."/>
            <person name="Khan Z.M."/>
            <person name="Kirkness E.F."/>
            <person name="Cree A."/>
            <person name="Fowler R.G."/>
            <person name="Lee S."/>
            <person name="Lewis L.R."/>
            <person name="Li Z."/>
            <person name="Liu Y.-S."/>
            <person name="Moore S.M."/>
            <person name="Muzny D."/>
            <person name="Nazareth L.V."/>
            <person name="Ngo D.N."/>
            <person name="Okwuonu G.O."/>
            <person name="Pai G."/>
            <person name="Parker D."/>
            <person name="Paul H.A."/>
            <person name="Pfannkoch C."/>
            <person name="Pohl C.S."/>
            <person name="Rogers Y.-H.C."/>
            <person name="Ruiz S.J."/>
            <person name="Sabo A."/>
            <person name="Santibanez J."/>
            <person name="Schneider B.W."/>
            <person name="Smith S.M."/>
            <person name="Sodergren E."/>
            <person name="Svatek A.F."/>
            <person name="Utterback T.R."/>
            <person name="Vattathil S."/>
            <person name="Warren W."/>
            <person name="White C.S."/>
            <person name="Chinwalla A.T."/>
            <person name="Feng Y."/>
            <person name="Halpern A.L."/>
            <person name="Hillier L.W."/>
            <person name="Huang X."/>
            <person name="Minx P."/>
            <person name="Nelson J.O."/>
            <person name="Pepin K.H."/>
            <person name="Qin X."/>
            <person name="Sutton G.G."/>
            <person name="Venter E."/>
            <person name="Walenz B.P."/>
            <person name="Wallis J.W."/>
            <person name="Worley K.C."/>
            <person name="Yang S.-P."/>
            <person name="Jones S.M."/>
            <person name="Marra M.A."/>
            <person name="Rocchi M."/>
            <person name="Schein J.E."/>
            <person name="Baertsch R."/>
            <person name="Clarke L."/>
            <person name="Csuros M."/>
            <person name="Glasscock J."/>
            <person name="Harris R.A."/>
            <person name="Havlak P."/>
            <person name="Jackson A.R."/>
            <person name="Jiang H."/>
            <person name="Liu Y."/>
            <person name="Messina D.N."/>
            <person name="Shen Y."/>
            <person name="Song H.X.-Z."/>
            <person name="Wylie T."/>
            <person name="Zhang L."/>
            <person name="Birney E."/>
            <person name="Han K."/>
            <person name="Konkel M.K."/>
            <person name="Lee J."/>
            <person name="Smit A.F.A."/>
            <person name="Ullmer B."/>
            <person name="Wang H."/>
            <person name="Xing J."/>
            <person name="Burhans R."/>
            <person name="Cheng Z."/>
            <person name="Karro J.E."/>
            <person name="Ma J."/>
            <person name="Raney B."/>
            <person name="She X."/>
            <person name="Cox M.J."/>
            <person name="Demuth J.P."/>
            <person name="Dumas L.J."/>
            <person name="Han S.-G."/>
            <person name="Hopkins J."/>
            <person name="Karimpour-Fard A."/>
            <person name="Kim Y.H."/>
            <person name="Pollack J.R."/>
            <person name="Vinar T."/>
            <person name="Addo-Quaye C."/>
            <person name="Degenhardt J."/>
            <person name="Denby A."/>
            <person name="Hubisz M.J."/>
            <person name="Indap A."/>
            <person name="Kosiol C."/>
            <person name="Lahn B.T."/>
            <person name="Lawson H.A."/>
            <person name="Marklein A."/>
            <person name="Nielsen R."/>
            <person name="Vallender E.J."/>
            <person name="Clark A.G."/>
            <person name="Ferguson B."/>
            <person name="Hernandez R.D."/>
            <person name="Hirani K."/>
            <person name="Kehrer-Sawatzki H."/>
            <person name="Kolb J."/>
            <person name="Patil S."/>
            <person name="Pu L.-L."/>
            <person name="Ren Y."/>
            <person name="Smith D.G."/>
            <person name="Wheeler D.A."/>
            <person name="Schenck I."/>
            <person name="Ball E.V."/>
            <person name="Chen R."/>
            <person name="Cooper D.N."/>
            <person name="Giardine B."/>
            <person name="Hsu F."/>
            <person name="Kent W.J."/>
            <person name="Lesk A."/>
            <person name="Nelson D.L."/>
            <person name="O'brien W.E."/>
            <person name="Pruefer K."/>
            <person name="Stenson P.D."/>
            <person name="Wallace J.C."/>
            <person name="Ke H."/>
            <person name="Liu X.-M."/>
            <person name="Wang P."/>
            <person name="Xiang A.P."/>
            <person name="Yang F."/>
            <person name="Barber G.P."/>
            <person name="Haussler D."/>
            <person name="Karolchik D."/>
            <person name="Kern A.D."/>
            <person name="Kuhn R.M."/>
            <person name="Smith K.E."/>
            <person name="Zwieg A.S."/>
        </authorList>
    </citation>
    <scope>NUCLEOTIDE SEQUENCE [LARGE SCALE GENOMIC DNA]</scope>
    <source>
        <strain evidence="3">17573</strain>
    </source>
</reference>
<reference evidence="2" key="4">
    <citation type="submission" date="2025-09" db="UniProtKB">
        <authorList>
            <consortium name="Ensembl"/>
        </authorList>
    </citation>
    <scope>IDENTIFICATION</scope>
    <source>
        <strain evidence="2">17573</strain>
    </source>
</reference>
<dbReference type="OrthoDB" id="10055322at2759"/>
<dbReference type="AlphaFoldDB" id="A0A5F8AJW4"/>
<keyword evidence="3" id="KW-1185">Reference proteome</keyword>
<reference evidence="2" key="2">
    <citation type="submission" date="2019-01" db="EMBL/GenBank/DDBJ databases">
        <authorList>
            <person name="Graves T."/>
            <person name="Eichler E.E."/>
            <person name="Wilson R.K."/>
        </authorList>
    </citation>
    <scope>NUCLEOTIDE SEQUENCE [LARGE SCALE GENOMIC DNA]</scope>
    <source>
        <strain evidence="2">17573</strain>
    </source>
</reference>
<name>A0A5F8AJW4_MACMU</name>
<dbReference type="RefSeq" id="XP_014965286.1">
    <property type="nucleotide sequence ID" value="XM_015109800.2"/>
</dbReference>
<dbReference type="Bgee" id="ENSMMUG00000062284">
    <property type="expression patterns" value="Expressed in testis and 8 other cell types or tissues"/>
</dbReference>
<dbReference type="Ensembl" id="ENSMMUT00000102654.1">
    <property type="protein sequence ID" value="ENSMMUP00000077311.1"/>
    <property type="gene ID" value="ENSMMUG00000062284.1"/>
</dbReference>
<reference evidence="2" key="3">
    <citation type="submission" date="2025-08" db="UniProtKB">
        <authorList>
            <consortium name="Ensembl"/>
        </authorList>
    </citation>
    <scope>IDENTIFICATION</scope>
    <source>
        <strain evidence="2">17573</strain>
    </source>
</reference>